<organism evidence="1 2">
    <name type="scientific">Gehongia tenuis</name>
    <dbReference type="NCBI Taxonomy" id="2763655"/>
    <lineage>
        <taxon>Bacteria</taxon>
        <taxon>Bacillati</taxon>
        <taxon>Bacillota</taxon>
        <taxon>Clostridia</taxon>
        <taxon>Christensenellales</taxon>
        <taxon>Christensenellaceae</taxon>
        <taxon>Gehongia</taxon>
    </lineage>
</organism>
<dbReference type="Gene3D" id="3.40.47.40">
    <property type="entry name" value="Stage V sporulation protein AD"/>
    <property type="match status" value="1"/>
</dbReference>
<name>A0A926D6Y7_9FIRM</name>
<proteinExistence type="predicted"/>
<dbReference type="SUPFAM" id="SSF53901">
    <property type="entry name" value="Thiolase-like"/>
    <property type="match status" value="1"/>
</dbReference>
<dbReference type="AlphaFoldDB" id="A0A926D6Y7"/>
<accession>A0A926D6Y7</accession>
<dbReference type="InterPro" id="IPR038369">
    <property type="entry name" value="SpoVAD_sf"/>
</dbReference>
<dbReference type="EMBL" id="JACRSR010000007">
    <property type="protein sequence ID" value="MBC8532391.1"/>
    <property type="molecule type" value="Genomic_DNA"/>
</dbReference>
<dbReference type="InterPro" id="IPR010894">
    <property type="entry name" value="SpoVAD"/>
</dbReference>
<protein>
    <submittedName>
        <fullName evidence="1">Stage V sporulation protein AD</fullName>
    </submittedName>
</protein>
<dbReference type="NCBIfam" id="TIGR02845">
    <property type="entry name" value="spore_V_AD"/>
    <property type="match status" value="1"/>
</dbReference>
<dbReference type="Pfam" id="PF07451">
    <property type="entry name" value="SpoVAD"/>
    <property type="match status" value="1"/>
</dbReference>
<sequence>MSMGKTGQQTLVFENKPGVLGFASIVGQKEYEGPLGDGFDMTLPKDDTWGEDSWEKAECKMFAEAVKMAAGKAGLKTTDLQALMGGDLLNQIISAGFAAPQIGAPFLGLYGACSTMAESLLIAASMVNAGYLDNAACATCSHFSTAERQYRNPLEMGAQRVPVAQWTVTGAGCTILGASGGNPVITHGTIGKVIDYGIADANNMGAAMAPAAYDTLKTHFTDTGRNPGDYDLIVTGDLGLFGTQALKDLLKEDGIELPNHFDCGVNIFDTENQDVHGGGSGCGCAASVLNSYLLTKLQDGTLNRILFMATGALLSPTTTLQGETIPSVAHAVVIERSN</sequence>
<gene>
    <name evidence="1" type="primary">spoVAD</name>
    <name evidence="1" type="ORF">H8696_11125</name>
</gene>
<evidence type="ECO:0000313" key="2">
    <source>
        <dbReference type="Proteomes" id="UP000623172"/>
    </source>
</evidence>
<dbReference type="InterPro" id="IPR016039">
    <property type="entry name" value="Thiolase-like"/>
</dbReference>
<dbReference type="PIRSF" id="PIRSF011570">
    <property type="entry name" value="SpoVAD"/>
    <property type="match status" value="1"/>
</dbReference>
<reference evidence="1" key="1">
    <citation type="submission" date="2020-08" db="EMBL/GenBank/DDBJ databases">
        <title>Genome public.</title>
        <authorList>
            <person name="Liu C."/>
            <person name="Sun Q."/>
        </authorList>
    </citation>
    <scope>NUCLEOTIDE SEQUENCE</scope>
    <source>
        <strain evidence="1">NSJ-53</strain>
    </source>
</reference>
<keyword evidence="2" id="KW-1185">Reference proteome</keyword>
<evidence type="ECO:0000313" key="1">
    <source>
        <dbReference type="EMBL" id="MBC8532391.1"/>
    </source>
</evidence>
<comment type="caution">
    <text evidence="1">The sequence shown here is derived from an EMBL/GenBank/DDBJ whole genome shotgun (WGS) entry which is preliminary data.</text>
</comment>
<dbReference type="GO" id="GO:0016746">
    <property type="term" value="F:acyltransferase activity"/>
    <property type="evidence" value="ECO:0007669"/>
    <property type="project" value="InterPro"/>
</dbReference>
<dbReference type="Proteomes" id="UP000623172">
    <property type="component" value="Unassembled WGS sequence"/>
</dbReference>
<dbReference type="NCBIfam" id="NF006160">
    <property type="entry name" value="PRK08304.1"/>
    <property type="match status" value="1"/>
</dbReference>